<evidence type="ECO:0000256" key="1">
    <source>
        <dbReference type="SAM" id="MobiDB-lite"/>
    </source>
</evidence>
<protein>
    <submittedName>
        <fullName evidence="2">Uncharacterized protein</fullName>
    </submittedName>
</protein>
<comment type="caution">
    <text evidence="2">The sequence shown here is derived from an EMBL/GenBank/DDBJ whole genome shotgun (WGS) entry which is preliminary data.</text>
</comment>
<evidence type="ECO:0000313" key="2">
    <source>
        <dbReference type="EMBL" id="GFO14794.1"/>
    </source>
</evidence>
<dbReference type="Proteomes" id="UP000735302">
    <property type="component" value="Unassembled WGS sequence"/>
</dbReference>
<evidence type="ECO:0000313" key="3">
    <source>
        <dbReference type="Proteomes" id="UP000735302"/>
    </source>
</evidence>
<feature type="compositionally biased region" description="Polar residues" evidence="1">
    <location>
        <begin position="143"/>
        <end position="154"/>
    </location>
</feature>
<proteinExistence type="predicted"/>
<accession>A0AAV4B3Z5</accession>
<gene>
    <name evidence="2" type="ORF">PoB_004129900</name>
</gene>
<name>A0AAV4B3Z5_9GAST</name>
<sequence length="154" mass="17275">MNDDPPYFSIETAVSKVNNFAILILGSCTPAFSSAIVKEDDIYYIFDPHSRDSAGMASPDGTTLRISHVSVAKSDSDDLPLVEIQRKSYVRRKTRRKALATSWASSSDQCDWNSDKDPDYVPQDDQPSDDDWMPTEKMRTPRKSTQSQPIAPLK</sequence>
<feature type="region of interest" description="Disordered" evidence="1">
    <location>
        <begin position="92"/>
        <end position="154"/>
    </location>
</feature>
<organism evidence="2 3">
    <name type="scientific">Plakobranchus ocellatus</name>
    <dbReference type="NCBI Taxonomy" id="259542"/>
    <lineage>
        <taxon>Eukaryota</taxon>
        <taxon>Metazoa</taxon>
        <taxon>Spiralia</taxon>
        <taxon>Lophotrochozoa</taxon>
        <taxon>Mollusca</taxon>
        <taxon>Gastropoda</taxon>
        <taxon>Heterobranchia</taxon>
        <taxon>Euthyneura</taxon>
        <taxon>Panpulmonata</taxon>
        <taxon>Sacoglossa</taxon>
        <taxon>Placobranchoidea</taxon>
        <taxon>Plakobranchidae</taxon>
        <taxon>Plakobranchus</taxon>
    </lineage>
</organism>
<dbReference type="AlphaFoldDB" id="A0AAV4B3Z5"/>
<feature type="compositionally biased region" description="Polar residues" evidence="1">
    <location>
        <begin position="102"/>
        <end position="112"/>
    </location>
</feature>
<keyword evidence="3" id="KW-1185">Reference proteome</keyword>
<dbReference type="Gene3D" id="3.90.70.120">
    <property type="match status" value="1"/>
</dbReference>
<dbReference type="EMBL" id="BLXT01004580">
    <property type="protein sequence ID" value="GFO14794.1"/>
    <property type="molecule type" value="Genomic_DNA"/>
</dbReference>
<reference evidence="2 3" key="1">
    <citation type="journal article" date="2021" name="Elife">
        <title>Chloroplast acquisition without the gene transfer in kleptoplastic sea slugs, Plakobranchus ocellatus.</title>
        <authorList>
            <person name="Maeda T."/>
            <person name="Takahashi S."/>
            <person name="Yoshida T."/>
            <person name="Shimamura S."/>
            <person name="Takaki Y."/>
            <person name="Nagai Y."/>
            <person name="Toyoda A."/>
            <person name="Suzuki Y."/>
            <person name="Arimoto A."/>
            <person name="Ishii H."/>
            <person name="Satoh N."/>
            <person name="Nishiyama T."/>
            <person name="Hasebe M."/>
            <person name="Maruyama T."/>
            <person name="Minagawa J."/>
            <person name="Obokata J."/>
            <person name="Shigenobu S."/>
        </authorList>
    </citation>
    <scope>NUCLEOTIDE SEQUENCE [LARGE SCALE GENOMIC DNA]</scope>
</reference>